<keyword evidence="3" id="KW-1185">Reference proteome</keyword>
<dbReference type="PROSITE" id="PS51257">
    <property type="entry name" value="PROKAR_LIPOPROTEIN"/>
    <property type="match status" value="1"/>
</dbReference>
<dbReference type="KEGG" id="scou:SCORR_v1c02020"/>
<accession>A0A222ENA0</accession>
<keyword evidence="1" id="KW-0732">Signal</keyword>
<dbReference type="GO" id="GO:0016020">
    <property type="term" value="C:membrane"/>
    <property type="evidence" value="ECO:0007669"/>
    <property type="project" value="InterPro"/>
</dbReference>
<reference evidence="2 3" key="1">
    <citation type="submission" date="2017-07" db="EMBL/GenBank/DDBJ databases">
        <title>Complete genome sequence of Spiroplasma corruscae EC-1 (DSM 19793).</title>
        <authorList>
            <person name="Tsai Y.-M."/>
            <person name="Lo W.-S."/>
            <person name="Kuo C.-H."/>
        </authorList>
    </citation>
    <scope>NUCLEOTIDE SEQUENCE [LARGE SCALE GENOMIC DNA]</scope>
    <source>
        <strain evidence="2 3">EC-1</strain>
    </source>
</reference>
<dbReference type="RefSeq" id="WP_094048295.1">
    <property type="nucleotide sequence ID" value="NZ_CP022535.1"/>
</dbReference>
<feature type="signal peptide" evidence="1">
    <location>
        <begin position="1"/>
        <end position="19"/>
    </location>
</feature>
<evidence type="ECO:0000313" key="3">
    <source>
        <dbReference type="Proteomes" id="UP000203229"/>
    </source>
</evidence>
<feature type="chain" id="PRO_5012601012" evidence="1">
    <location>
        <begin position="20"/>
        <end position="522"/>
    </location>
</feature>
<organism evidence="2 3">
    <name type="scientific">Spiroplasma corruscae</name>
    <dbReference type="NCBI Taxonomy" id="216934"/>
    <lineage>
        <taxon>Bacteria</taxon>
        <taxon>Bacillati</taxon>
        <taxon>Mycoplasmatota</taxon>
        <taxon>Mollicutes</taxon>
        <taxon>Entomoplasmatales</taxon>
        <taxon>Spiroplasmataceae</taxon>
        <taxon>Spiroplasma</taxon>
    </lineage>
</organism>
<dbReference type="Proteomes" id="UP000203229">
    <property type="component" value="Chromosome"/>
</dbReference>
<dbReference type="InterPro" id="IPR007880">
    <property type="entry name" value="Spiralin"/>
</dbReference>
<dbReference type="NCBIfam" id="NF038029">
    <property type="entry name" value="LP_plasma"/>
    <property type="match status" value="1"/>
</dbReference>
<sequence length="522" mass="55798">MKKLLCLLTSMSLVATTSAAVVSCGNSEPATEETNTDKKSDLSTITGDDLKLSPAANDEASAKKAVLDAVNKKFSGKNYVESDLLFSGFNAATSTSNPGSIKVEPAANSTKLKGSASFELAYNDTLSDLSTITGDDLKLSPAANNEALAKKAVLDAVNKKFSGKNYVESDLLFSGFNAATSTSNPGSIKVEPAANSTKLKGSATFSLIFREVVDLSTLPETSKIAPVEDEKQSSAESSIIKQLLINDNLSVEKDIDITFSSFVAPSKSDKKDGSIKVVATSTSKLVKGEVTFTLKEVKEVDLKLVDDLIKGEGDYAMFNPAIYKKGITVPETEVGTKDGVFKLIKSYTEKLLLLASLIGIKITIDQLVNLVDINYFDDDNGTVQHVEGTQIKLAKLTVKSGMAYSIDGYYVRGEINAKIFKQIDINTVITDKTLNISCEKDAELDVLEEVLAEKYNDFITSNNATVDIFGLSGNDTLNYTNGSPESGGTATVILLDSEDDINNFNNLLSGPITLTLNVTITT</sequence>
<dbReference type="InterPro" id="IPR054816">
    <property type="entry name" value="Lipoprotein_mollicutes-type_CS"/>
</dbReference>
<evidence type="ECO:0000256" key="1">
    <source>
        <dbReference type="SAM" id="SignalP"/>
    </source>
</evidence>
<dbReference type="OrthoDB" id="388967at2"/>
<gene>
    <name evidence="2" type="ORF">SCORR_v1c02020</name>
</gene>
<dbReference type="EMBL" id="CP022535">
    <property type="protein sequence ID" value="ASP27977.1"/>
    <property type="molecule type" value="Genomic_DNA"/>
</dbReference>
<dbReference type="Pfam" id="PF05215">
    <property type="entry name" value="Spiralin"/>
    <property type="match status" value="3"/>
</dbReference>
<dbReference type="AlphaFoldDB" id="A0A222ENA0"/>
<evidence type="ECO:0000313" key="2">
    <source>
        <dbReference type="EMBL" id="ASP27977.1"/>
    </source>
</evidence>
<name>A0A222ENA0_9MOLU</name>
<protein>
    <submittedName>
        <fullName evidence="2">Uncharacterized protein</fullName>
    </submittedName>
</protein>
<proteinExistence type="predicted"/>